<dbReference type="InterPro" id="IPR043502">
    <property type="entry name" value="DNA/RNA_pol_sf"/>
</dbReference>
<dbReference type="OMA" id="EWIAKTH"/>
<dbReference type="Gene3D" id="3.30.420.10">
    <property type="entry name" value="Ribonuclease H-like superfamily/Ribonuclease H"/>
    <property type="match status" value="1"/>
</dbReference>
<dbReference type="PROSITE" id="PS50878">
    <property type="entry name" value="RT_POL"/>
    <property type="match status" value="1"/>
</dbReference>
<proteinExistence type="predicted"/>
<protein>
    <submittedName>
        <fullName evidence="3">Uncharacterized protein LOC112041495</fullName>
    </submittedName>
</protein>
<accession>A0A2R2MKJ3</accession>
<dbReference type="Proteomes" id="UP000085678">
    <property type="component" value="Unplaced"/>
</dbReference>
<dbReference type="AlphaFoldDB" id="A0A2R2MKJ3"/>
<dbReference type="Pfam" id="PF00078">
    <property type="entry name" value="RVT_1"/>
    <property type="match status" value="1"/>
</dbReference>
<dbReference type="InterPro" id="IPR052055">
    <property type="entry name" value="Hepadnavirus_pol/RT"/>
</dbReference>
<dbReference type="InParanoid" id="A0A2R2MKJ3"/>
<name>A0A2R2MKJ3_LINAN</name>
<dbReference type="CDD" id="cd09275">
    <property type="entry name" value="RNase_HI_RT_DIRS1"/>
    <property type="match status" value="1"/>
</dbReference>
<dbReference type="GO" id="GO:0006259">
    <property type="term" value="P:DNA metabolic process"/>
    <property type="evidence" value="ECO:0007669"/>
    <property type="project" value="UniProtKB-ARBA"/>
</dbReference>
<gene>
    <name evidence="3" type="primary">LOC112041495</name>
</gene>
<dbReference type="InterPro" id="IPR036397">
    <property type="entry name" value="RNaseH_sf"/>
</dbReference>
<organism evidence="2 3">
    <name type="scientific">Lingula anatina</name>
    <name type="common">Brachiopod</name>
    <name type="synonym">Lingula unguis</name>
    <dbReference type="NCBI Taxonomy" id="7574"/>
    <lineage>
        <taxon>Eukaryota</taxon>
        <taxon>Metazoa</taxon>
        <taxon>Spiralia</taxon>
        <taxon>Lophotrochozoa</taxon>
        <taxon>Brachiopoda</taxon>
        <taxon>Linguliformea</taxon>
        <taxon>Lingulata</taxon>
        <taxon>Lingulida</taxon>
        <taxon>Linguloidea</taxon>
        <taxon>Lingulidae</taxon>
        <taxon>Lingula</taxon>
    </lineage>
</organism>
<dbReference type="OrthoDB" id="10058284at2759"/>
<keyword evidence="2" id="KW-1185">Reference proteome</keyword>
<reference evidence="3" key="1">
    <citation type="submission" date="2025-08" db="UniProtKB">
        <authorList>
            <consortium name="RefSeq"/>
        </authorList>
    </citation>
    <scope>IDENTIFICATION</scope>
    <source>
        <tissue evidence="3">Gonads</tissue>
    </source>
</reference>
<feature type="domain" description="Reverse transcriptase" evidence="1">
    <location>
        <begin position="1"/>
        <end position="92"/>
    </location>
</feature>
<dbReference type="InterPro" id="IPR043128">
    <property type="entry name" value="Rev_trsase/Diguanyl_cyclase"/>
</dbReference>
<evidence type="ECO:0000313" key="2">
    <source>
        <dbReference type="Proteomes" id="UP000085678"/>
    </source>
</evidence>
<dbReference type="GeneID" id="112041495"/>
<dbReference type="GO" id="GO:0003676">
    <property type="term" value="F:nucleic acid binding"/>
    <property type="evidence" value="ECO:0007669"/>
    <property type="project" value="InterPro"/>
</dbReference>
<dbReference type="KEGG" id="lak:112041495"/>
<dbReference type="InterPro" id="IPR000477">
    <property type="entry name" value="RT_dom"/>
</dbReference>
<dbReference type="SUPFAM" id="SSF56672">
    <property type="entry name" value="DNA/RNA polymerases"/>
    <property type="match status" value="1"/>
</dbReference>
<dbReference type="PANTHER" id="PTHR33050:SF8">
    <property type="entry name" value="REVERSE TRANSCRIPTASE DOMAIN-CONTAINING PROTEIN"/>
    <property type="match status" value="1"/>
</dbReference>
<evidence type="ECO:0000259" key="1">
    <source>
        <dbReference type="PROSITE" id="PS50878"/>
    </source>
</evidence>
<sequence>MYFDKCLPFGLSCSCQLFEIFSSSVEWIAKEKLAIPHIIHLLDDFFIAANTKDSCEEHLSKFLDTCNDLGIPMSKEKTTKPATTISFAGIELDSVAYEARLPSDKITNCLSLIEHNRTKKKITLQELQSIIGTLNFCCYIIPSGRAFLRRLIDLTKGITKPHHKIRLNKEARSDLLMWDGFLRNFNGKALIHSEGWDSNTSFQLYTDSSTTFGYGAISDNEWFYGPWTPQQKQLNITTLEFYPILAAFLVWSKKFTNKKVTIHSDNEALVYILNKCSTTDPLLLTLLRKLILTSMRHNIAFRSVHIPGVKNTSADALSRLNLQKFHQASPQALPYPTQIPAQWLPNAFI</sequence>
<evidence type="ECO:0000313" key="3">
    <source>
        <dbReference type="RefSeq" id="XP_023930587.1"/>
    </source>
</evidence>
<dbReference type="RefSeq" id="XP_023930587.1">
    <property type="nucleotide sequence ID" value="XM_024074819.1"/>
</dbReference>
<dbReference type="Gene3D" id="3.30.70.270">
    <property type="match status" value="1"/>
</dbReference>
<dbReference type="PANTHER" id="PTHR33050">
    <property type="entry name" value="REVERSE TRANSCRIPTASE DOMAIN-CONTAINING PROTEIN"/>
    <property type="match status" value="1"/>
</dbReference>